<keyword evidence="7" id="KW-0378">Hydrolase</keyword>
<protein>
    <submittedName>
        <fullName evidence="7">Rhomboid family intramembrane serine protease</fullName>
        <ecNumber evidence="7">3.4.21.-</ecNumber>
    </submittedName>
</protein>
<evidence type="ECO:0000256" key="3">
    <source>
        <dbReference type="ARBA" id="ARBA00022989"/>
    </source>
</evidence>
<dbReference type="InterPro" id="IPR035952">
    <property type="entry name" value="Rhomboid-like_sf"/>
</dbReference>
<keyword evidence="4 5" id="KW-0472">Membrane</keyword>
<keyword evidence="8" id="KW-1185">Reference proteome</keyword>
<name>A0ABW7PQJ4_9ACTN</name>
<evidence type="ECO:0000256" key="1">
    <source>
        <dbReference type="ARBA" id="ARBA00004141"/>
    </source>
</evidence>
<dbReference type="Pfam" id="PF01694">
    <property type="entry name" value="Rhomboid"/>
    <property type="match status" value="1"/>
</dbReference>
<dbReference type="SUPFAM" id="SSF144091">
    <property type="entry name" value="Rhomboid-like"/>
    <property type="match status" value="1"/>
</dbReference>
<comment type="caution">
    <text evidence="7">The sequence shown here is derived from an EMBL/GenBank/DDBJ whole genome shotgun (WGS) entry which is preliminary data.</text>
</comment>
<reference evidence="7 8" key="1">
    <citation type="submission" date="2024-03" db="EMBL/GenBank/DDBJ databases">
        <title>Whole genome sequencing of Streptomyces racemochromogenes, to identify antimicrobial biosynthetic gene clusters.</title>
        <authorList>
            <person name="Suryawanshi P."/>
            <person name="Krishnaraj P.U."/>
            <person name="Arun Y.P."/>
            <person name="Suryawanshi M.P."/>
            <person name="Rakshit O."/>
        </authorList>
    </citation>
    <scope>NUCLEOTIDE SEQUENCE [LARGE SCALE GENOMIC DNA]</scope>
    <source>
        <strain evidence="7 8">AUDT626</strain>
    </source>
</reference>
<dbReference type="PANTHER" id="PTHR43066:SF11">
    <property type="entry name" value="PEPTIDASE S54 RHOMBOID DOMAIN-CONTAINING PROTEIN"/>
    <property type="match status" value="1"/>
</dbReference>
<feature type="domain" description="Peptidase S54 rhomboid" evidence="6">
    <location>
        <begin position="34"/>
        <end position="171"/>
    </location>
</feature>
<feature type="transmembrane region" description="Helical" evidence="5">
    <location>
        <begin position="72"/>
        <end position="89"/>
    </location>
</feature>
<dbReference type="GO" id="GO:0008233">
    <property type="term" value="F:peptidase activity"/>
    <property type="evidence" value="ECO:0007669"/>
    <property type="project" value="UniProtKB-KW"/>
</dbReference>
<evidence type="ECO:0000313" key="7">
    <source>
        <dbReference type="EMBL" id="MFH7600598.1"/>
    </source>
</evidence>
<evidence type="ECO:0000256" key="5">
    <source>
        <dbReference type="SAM" id="Phobius"/>
    </source>
</evidence>
<dbReference type="Proteomes" id="UP001610631">
    <property type="component" value="Unassembled WGS sequence"/>
</dbReference>
<comment type="subcellular location">
    <subcellularLocation>
        <location evidence="1">Membrane</location>
        <topology evidence="1">Multi-pass membrane protein</topology>
    </subcellularLocation>
</comment>
<dbReference type="EC" id="3.4.21.-" evidence="7"/>
<dbReference type="RefSeq" id="WP_395514141.1">
    <property type="nucleotide sequence ID" value="NZ_JBBDHD010000278.1"/>
</dbReference>
<evidence type="ECO:0000256" key="4">
    <source>
        <dbReference type="ARBA" id="ARBA00023136"/>
    </source>
</evidence>
<feature type="transmembrane region" description="Helical" evidence="5">
    <location>
        <begin position="119"/>
        <end position="142"/>
    </location>
</feature>
<dbReference type="PANTHER" id="PTHR43066">
    <property type="entry name" value="RHOMBOID-RELATED PROTEIN"/>
    <property type="match status" value="1"/>
</dbReference>
<accession>A0ABW7PQJ4</accession>
<dbReference type="GO" id="GO:0006508">
    <property type="term" value="P:proteolysis"/>
    <property type="evidence" value="ECO:0007669"/>
    <property type="project" value="UniProtKB-KW"/>
</dbReference>
<feature type="transmembrane region" description="Helical" evidence="5">
    <location>
        <begin position="148"/>
        <end position="169"/>
    </location>
</feature>
<dbReference type="InterPro" id="IPR022764">
    <property type="entry name" value="Peptidase_S54_rhomboid_dom"/>
</dbReference>
<gene>
    <name evidence="7" type="ORF">WDV06_36705</name>
</gene>
<dbReference type="EMBL" id="JBBDHD010000278">
    <property type="protein sequence ID" value="MFH7600598.1"/>
    <property type="molecule type" value="Genomic_DNA"/>
</dbReference>
<evidence type="ECO:0000313" key="8">
    <source>
        <dbReference type="Proteomes" id="UP001610631"/>
    </source>
</evidence>
<keyword evidence="2 5" id="KW-0812">Transmembrane</keyword>
<keyword evidence="3 5" id="KW-1133">Transmembrane helix</keyword>
<keyword evidence="7" id="KW-0645">Protease</keyword>
<evidence type="ECO:0000259" key="6">
    <source>
        <dbReference type="Pfam" id="PF01694"/>
    </source>
</evidence>
<dbReference type="Gene3D" id="1.20.1540.10">
    <property type="entry name" value="Rhomboid-like"/>
    <property type="match status" value="1"/>
</dbReference>
<proteinExistence type="predicted"/>
<organism evidence="7 8">
    <name type="scientific">Streptomyces racemochromogenes</name>
    <dbReference type="NCBI Taxonomy" id="67353"/>
    <lineage>
        <taxon>Bacteria</taxon>
        <taxon>Bacillati</taxon>
        <taxon>Actinomycetota</taxon>
        <taxon>Actinomycetes</taxon>
        <taxon>Kitasatosporales</taxon>
        <taxon>Streptomycetaceae</taxon>
        <taxon>Streptomyces</taxon>
    </lineage>
</organism>
<evidence type="ECO:0000256" key="2">
    <source>
        <dbReference type="ARBA" id="ARBA00022692"/>
    </source>
</evidence>
<feature type="transmembrane region" description="Helical" evidence="5">
    <location>
        <begin position="41"/>
        <end position="60"/>
    </location>
</feature>
<sequence length="177" mass="19014">MTVSLALVCVLMQLTGPFPSLQLWPVASPNYGGWQLITYQFQHGGWAHLVFNALALLSFGPRVERTVGRVRFLCYFLACGLVGGFLQLATMPSGPLVGASASVFGLFAMFSLQNHDGKVITPLVVPMPAWLVLAMYAALSVICWWQGWLPMIAHAAHLGGIVMGLAFGATTKSPGHL</sequence>